<proteinExistence type="predicted"/>
<dbReference type="AlphaFoldDB" id="A0A974HFE2"/>
<feature type="domain" description="Helix-turn-helix" evidence="1">
    <location>
        <begin position="43"/>
        <end position="100"/>
    </location>
</feature>
<dbReference type="InterPro" id="IPR058912">
    <property type="entry name" value="HTH_animal"/>
</dbReference>
<dbReference type="EMBL" id="CM004476">
    <property type="protein sequence ID" value="OCT75888.1"/>
    <property type="molecule type" value="Genomic_DNA"/>
</dbReference>
<organism evidence="2 3">
    <name type="scientific">Xenopus laevis</name>
    <name type="common">African clawed frog</name>
    <dbReference type="NCBI Taxonomy" id="8355"/>
    <lineage>
        <taxon>Eukaryota</taxon>
        <taxon>Metazoa</taxon>
        <taxon>Chordata</taxon>
        <taxon>Craniata</taxon>
        <taxon>Vertebrata</taxon>
        <taxon>Euteleostomi</taxon>
        <taxon>Amphibia</taxon>
        <taxon>Batrachia</taxon>
        <taxon>Anura</taxon>
        <taxon>Pipoidea</taxon>
        <taxon>Pipidae</taxon>
        <taxon>Xenopodinae</taxon>
        <taxon>Xenopus</taxon>
        <taxon>Xenopus</taxon>
    </lineage>
</organism>
<evidence type="ECO:0000313" key="3">
    <source>
        <dbReference type="Proteomes" id="UP000694892"/>
    </source>
</evidence>
<evidence type="ECO:0000313" key="2">
    <source>
        <dbReference type="EMBL" id="OCT75888.1"/>
    </source>
</evidence>
<gene>
    <name evidence="2" type="ORF">XELAEV_18031073mg</name>
</gene>
<evidence type="ECO:0000259" key="1">
    <source>
        <dbReference type="Pfam" id="PF26215"/>
    </source>
</evidence>
<name>A0A974HFE2_XENLA</name>
<sequence>MGSRDLLETQNAESSQLWEGHLLKRGGVLTTDLFRKSSDRNTLLHYNSFNPIQTRKSLPKSQFVRVKRIVTDGNLLKERLDEMEENFLQRGYPPGLLKQQCEEIEDPCVSPHHKRDQKHIPFVSKFSTVSQEVAKIIRKHWDILRDGVPEVEFFQNMPLMSYKRNNKIRSTLVKSDLGGTPREERFLRPRNNGTLPVCSVIAAPTFVEVMQYTQAS</sequence>
<reference evidence="3" key="1">
    <citation type="journal article" date="2016" name="Nature">
        <title>Genome evolution in the allotetraploid frog Xenopus laevis.</title>
        <authorList>
            <person name="Session A.M."/>
            <person name="Uno Y."/>
            <person name="Kwon T."/>
            <person name="Chapman J.A."/>
            <person name="Toyoda A."/>
            <person name="Takahashi S."/>
            <person name="Fukui A."/>
            <person name="Hikosaka A."/>
            <person name="Suzuki A."/>
            <person name="Kondo M."/>
            <person name="van Heeringen S.J."/>
            <person name="Quigley I."/>
            <person name="Heinz S."/>
            <person name="Ogino H."/>
            <person name="Ochi H."/>
            <person name="Hellsten U."/>
            <person name="Lyons J.B."/>
            <person name="Simakov O."/>
            <person name="Putnam N."/>
            <person name="Stites J."/>
            <person name="Kuroki Y."/>
            <person name="Tanaka T."/>
            <person name="Michiue T."/>
            <person name="Watanabe M."/>
            <person name="Bogdanovic O."/>
            <person name="Lister R."/>
            <person name="Georgiou G."/>
            <person name="Paranjpe S.S."/>
            <person name="van Kruijsbergen I."/>
            <person name="Shu S."/>
            <person name="Carlson J."/>
            <person name="Kinoshita T."/>
            <person name="Ohta Y."/>
            <person name="Mawaribuchi S."/>
            <person name="Jenkins J."/>
            <person name="Grimwood J."/>
            <person name="Schmutz J."/>
            <person name="Mitros T."/>
            <person name="Mozaffari S.V."/>
            <person name="Suzuki Y."/>
            <person name="Haramoto Y."/>
            <person name="Yamamoto T.S."/>
            <person name="Takagi C."/>
            <person name="Heald R."/>
            <person name="Miller K."/>
            <person name="Haudenschild C."/>
            <person name="Kitzman J."/>
            <person name="Nakayama T."/>
            <person name="Izutsu Y."/>
            <person name="Robert J."/>
            <person name="Fortriede J."/>
            <person name="Burns K."/>
            <person name="Lotay V."/>
            <person name="Karimi K."/>
            <person name="Yasuoka Y."/>
            <person name="Dichmann D.S."/>
            <person name="Flajnik M.F."/>
            <person name="Houston D.W."/>
            <person name="Shendure J."/>
            <person name="DuPasquier L."/>
            <person name="Vize P.D."/>
            <person name="Zorn A.M."/>
            <person name="Ito M."/>
            <person name="Marcotte E.M."/>
            <person name="Wallingford J.B."/>
            <person name="Ito Y."/>
            <person name="Asashima M."/>
            <person name="Ueno N."/>
            <person name="Matsuda Y."/>
            <person name="Veenstra G.J."/>
            <person name="Fujiyama A."/>
            <person name="Harland R.M."/>
            <person name="Taira M."/>
            <person name="Rokhsar D.S."/>
        </authorList>
    </citation>
    <scope>NUCLEOTIDE SEQUENCE [LARGE SCALE GENOMIC DNA]</scope>
    <source>
        <strain evidence="3">J</strain>
    </source>
</reference>
<dbReference type="PANTHER" id="PTHR21301:SF12">
    <property type="match status" value="1"/>
</dbReference>
<protein>
    <recommendedName>
        <fullName evidence="1">Helix-turn-helix domain-containing protein</fullName>
    </recommendedName>
</protein>
<accession>A0A974HFE2</accession>
<dbReference type="Pfam" id="PF26215">
    <property type="entry name" value="HTH_animal"/>
    <property type="match status" value="1"/>
</dbReference>
<dbReference type="Proteomes" id="UP000694892">
    <property type="component" value="Chromosome 6L"/>
</dbReference>
<dbReference type="PANTHER" id="PTHR21301">
    <property type="entry name" value="REVERSE TRANSCRIPTASE"/>
    <property type="match status" value="1"/>
</dbReference>